<gene>
    <name evidence="1" type="ORF">Cfor_03153</name>
</gene>
<comment type="caution">
    <text evidence="1">The sequence shown here is derived from an EMBL/GenBank/DDBJ whole genome shotgun (WGS) entry which is preliminary data.</text>
</comment>
<keyword evidence="2" id="KW-1185">Reference proteome</keyword>
<protein>
    <recommendedName>
        <fullName evidence="3">HTH CENPB-type domain-containing protein</fullName>
    </recommendedName>
</protein>
<name>A0A6L2Q2N8_COPFO</name>
<dbReference type="EMBL" id="BLKM01000727">
    <property type="protein sequence ID" value="GFG37842.1"/>
    <property type="molecule type" value="Genomic_DNA"/>
</dbReference>
<organism evidence="1 2">
    <name type="scientific">Coptotermes formosanus</name>
    <name type="common">Formosan subterranean termite</name>
    <dbReference type="NCBI Taxonomy" id="36987"/>
    <lineage>
        <taxon>Eukaryota</taxon>
        <taxon>Metazoa</taxon>
        <taxon>Ecdysozoa</taxon>
        <taxon>Arthropoda</taxon>
        <taxon>Hexapoda</taxon>
        <taxon>Insecta</taxon>
        <taxon>Pterygota</taxon>
        <taxon>Neoptera</taxon>
        <taxon>Polyneoptera</taxon>
        <taxon>Dictyoptera</taxon>
        <taxon>Blattodea</taxon>
        <taxon>Blattoidea</taxon>
        <taxon>Termitoidae</taxon>
        <taxon>Rhinotermitidae</taxon>
        <taxon>Coptotermes</taxon>
    </lineage>
</organism>
<sequence length="161" mass="17980">MPLTVKILEGWRDTKMTGTEWFARFLKMHKTHSLRKPEATSINRASSLTKLMLMLFFYKSERSVWSSAAWFGRHMDMDETGIKSVQISDRVIARRGCKCIGTLMSAEPGKLATSAPDVSAAGNTVPPWSVFPRVKFRAHFLSGAPAETQGDGSRPGWMKAE</sequence>
<dbReference type="AlphaFoldDB" id="A0A6L2Q2N8"/>
<dbReference type="Proteomes" id="UP000502823">
    <property type="component" value="Unassembled WGS sequence"/>
</dbReference>
<proteinExistence type="predicted"/>
<evidence type="ECO:0000313" key="2">
    <source>
        <dbReference type="Proteomes" id="UP000502823"/>
    </source>
</evidence>
<reference evidence="2" key="1">
    <citation type="submission" date="2020-01" db="EMBL/GenBank/DDBJ databases">
        <title>Draft genome sequence of the Termite Coptotermes fromosanus.</title>
        <authorList>
            <person name="Itakura S."/>
            <person name="Yosikawa Y."/>
            <person name="Umezawa K."/>
        </authorList>
    </citation>
    <scope>NUCLEOTIDE SEQUENCE [LARGE SCALE GENOMIC DNA]</scope>
</reference>
<dbReference type="InParanoid" id="A0A6L2Q2N8"/>
<evidence type="ECO:0000313" key="1">
    <source>
        <dbReference type="EMBL" id="GFG37842.1"/>
    </source>
</evidence>
<evidence type="ECO:0008006" key="3">
    <source>
        <dbReference type="Google" id="ProtNLM"/>
    </source>
</evidence>
<dbReference type="OrthoDB" id="4327074at2759"/>
<accession>A0A6L2Q2N8</accession>